<proteinExistence type="predicted"/>
<protein>
    <submittedName>
        <fullName evidence="2">Uncharacterized protein</fullName>
    </submittedName>
</protein>
<evidence type="ECO:0000256" key="1">
    <source>
        <dbReference type="SAM" id="MobiDB-lite"/>
    </source>
</evidence>
<accession>A0A5B7FWW9</accession>
<reference evidence="2 3" key="1">
    <citation type="submission" date="2019-05" db="EMBL/GenBank/DDBJ databases">
        <title>Another draft genome of Portunus trituberculatus and its Hox gene families provides insights of decapod evolution.</title>
        <authorList>
            <person name="Jeong J.-H."/>
            <person name="Song I."/>
            <person name="Kim S."/>
            <person name="Choi T."/>
            <person name="Kim D."/>
            <person name="Ryu S."/>
            <person name="Kim W."/>
        </authorList>
    </citation>
    <scope>NUCLEOTIDE SEQUENCE [LARGE SCALE GENOMIC DNA]</scope>
    <source>
        <tissue evidence="2">Muscle</tissue>
    </source>
</reference>
<comment type="caution">
    <text evidence="2">The sequence shown here is derived from an EMBL/GenBank/DDBJ whole genome shotgun (WGS) entry which is preliminary data.</text>
</comment>
<organism evidence="2 3">
    <name type="scientific">Portunus trituberculatus</name>
    <name type="common">Swimming crab</name>
    <name type="synonym">Neptunus trituberculatus</name>
    <dbReference type="NCBI Taxonomy" id="210409"/>
    <lineage>
        <taxon>Eukaryota</taxon>
        <taxon>Metazoa</taxon>
        <taxon>Ecdysozoa</taxon>
        <taxon>Arthropoda</taxon>
        <taxon>Crustacea</taxon>
        <taxon>Multicrustacea</taxon>
        <taxon>Malacostraca</taxon>
        <taxon>Eumalacostraca</taxon>
        <taxon>Eucarida</taxon>
        <taxon>Decapoda</taxon>
        <taxon>Pleocyemata</taxon>
        <taxon>Brachyura</taxon>
        <taxon>Eubrachyura</taxon>
        <taxon>Portunoidea</taxon>
        <taxon>Portunidae</taxon>
        <taxon>Portuninae</taxon>
        <taxon>Portunus</taxon>
    </lineage>
</organism>
<dbReference type="EMBL" id="VSRR010008861">
    <property type="protein sequence ID" value="MPC49408.1"/>
    <property type="molecule type" value="Genomic_DNA"/>
</dbReference>
<dbReference type="AlphaFoldDB" id="A0A5B7FWW9"/>
<feature type="compositionally biased region" description="Acidic residues" evidence="1">
    <location>
        <begin position="1"/>
        <end position="23"/>
    </location>
</feature>
<evidence type="ECO:0000313" key="3">
    <source>
        <dbReference type="Proteomes" id="UP000324222"/>
    </source>
</evidence>
<feature type="region of interest" description="Disordered" evidence="1">
    <location>
        <begin position="1"/>
        <end position="27"/>
    </location>
</feature>
<evidence type="ECO:0000313" key="2">
    <source>
        <dbReference type="EMBL" id="MPC49408.1"/>
    </source>
</evidence>
<sequence length="61" mass="7191">MSVLEDEEEEKEEEDNDEEEEEEAIGKNIECKFGNEIVAELFLKRQVTKILLHAIKNNNFH</sequence>
<name>A0A5B7FWW9_PORTR</name>
<keyword evidence="3" id="KW-1185">Reference proteome</keyword>
<dbReference type="Proteomes" id="UP000324222">
    <property type="component" value="Unassembled WGS sequence"/>
</dbReference>
<gene>
    <name evidence="2" type="ORF">E2C01_043207</name>
</gene>